<feature type="transmembrane region" description="Helical" evidence="2">
    <location>
        <begin position="63"/>
        <end position="82"/>
    </location>
</feature>
<dbReference type="Proteomes" id="UP000541154">
    <property type="component" value="Unassembled WGS sequence"/>
</dbReference>
<organism evidence="3 4">
    <name type="scientific">Petromyces alliaceus</name>
    <name type="common">Aspergillus alliaceus</name>
    <dbReference type="NCBI Taxonomy" id="209559"/>
    <lineage>
        <taxon>Eukaryota</taxon>
        <taxon>Fungi</taxon>
        <taxon>Dikarya</taxon>
        <taxon>Ascomycota</taxon>
        <taxon>Pezizomycotina</taxon>
        <taxon>Eurotiomycetes</taxon>
        <taxon>Eurotiomycetidae</taxon>
        <taxon>Eurotiales</taxon>
        <taxon>Aspergillaceae</taxon>
        <taxon>Aspergillus</taxon>
        <taxon>Aspergillus subgen. Circumdati</taxon>
    </lineage>
</organism>
<name>A0A8H6A0Y4_PETAA</name>
<feature type="transmembrane region" description="Helical" evidence="2">
    <location>
        <begin position="25"/>
        <end position="43"/>
    </location>
</feature>
<feature type="compositionally biased region" description="Low complexity" evidence="1">
    <location>
        <begin position="85"/>
        <end position="116"/>
    </location>
</feature>
<keyword evidence="2" id="KW-0812">Transmembrane</keyword>
<protein>
    <submittedName>
        <fullName evidence="3">Uncharacterized protein</fullName>
    </submittedName>
</protein>
<gene>
    <name evidence="3" type="ORF">ETB97_001281</name>
</gene>
<evidence type="ECO:0000313" key="4">
    <source>
        <dbReference type="Proteomes" id="UP000541154"/>
    </source>
</evidence>
<dbReference type="EMBL" id="SPNV01000123">
    <property type="protein sequence ID" value="KAF5860648.1"/>
    <property type="molecule type" value="Genomic_DNA"/>
</dbReference>
<accession>A0A8H6A0Y4</accession>
<evidence type="ECO:0000313" key="3">
    <source>
        <dbReference type="EMBL" id="KAF5860648.1"/>
    </source>
</evidence>
<reference evidence="3 4" key="1">
    <citation type="submission" date="2019-04" db="EMBL/GenBank/DDBJ databases">
        <title>Aspergillus burnettii sp. nov., novel species from soil in southeast Queensland.</title>
        <authorList>
            <person name="Gilchrist C.L.M."/>
            <person name="Pitt J.I."/>
            <person name="Lange L."/>
            <person name="Lacey H.J."/>
            <person name="Vuong D."/>
            <person name="Midgley D.J."/>
            <person name="Greenfield P."/>
            <person name="Bradbury M."/>
            <person name="Lacey E."/>
            <person name="Busk P.K."/>
            <person name="Pilgaard B."/>
            <person name="Chooi Y.H."/>
            <person name="Piggott A.M."/>
        </authorList>
    </citation>
    <scope>NUCLEOTIDE SEQUENCE [LARGE SCALE GENOMIC DNA]</scope>
    <source>
        <strain evidence="3 4">FRR 5400</strain>
    </source>
</reference>
<keyword evidence="2" id="KW-0472">Membrane</keyword>
<evidence type="ECO:0000256" key="2">
    <source>
        <dbReference type="SAM" id="Phobius"/>
    </source>
</evidence>
<comment type="caution">
    <text evidence="3">The sequence shown here is derived from an EMBL/GenBank/DDBJ whole genome shotgun (WGS) entry which is preliminary data.</text>
</comment>
<feature type="region of interest" description="Disordered" evidence="1">
    <location>
        <begin position="85"/>
        <end position="122"/>
    </location>
</feature>
<keyword evidence="4" id="KW-1185">Reference proteome</keyword>
<sequence length="130" mass="14070">MNSRSHKYLSAFLLLVTQKKGPSDFILIFIAARTFLITTYRQLNLNLPVYFPYSRPIVSKPSINMQLSWLAIMAVLFTAVAAKSTASTSSATTTTSAKDSSSSSSASAKPTKNAAAGKAQNNPFAFIREL</sequence>
<proteinExistence type="predicted"/>
<dbReference type="AlphaFoldDB" id="A0A8H6A0Y4"/>
<evidence type="ECO:0000256" key="1">
    <source>
        <dbReference type="SAM" id="MobiDB-lite"/>
    </source>
</evidence>
<keyword evidence="2" id="KW-1133">Transmembrane helix</keyword>